<reference evidence="13" key="2">
    <citation type="submission" date="2025-08" db="UniProtKB">
        <authorList>
            <consortium name="Ensembl"/>
        </authorList>
    </citation>
    <scope>IDENTIFICATION</scope>
</reference>
<organism evidence="13 14">
    <name type="scientific">Coturnix japonica</name>
    <name type="common">Japanese quail</name>
    <name type="synonym">Coturnix coturnix japonica</name>
    <dbReference type="NCBI Taxonomy" id="93934"/>
    <lineage>
        <taxon>Eukaryota</taxon>
        <taxon>Metazoa</taxon>
        <taxon>Chordata</taxon>
        <taxon>Craniata</taxon>
        <taxon>Vertebrata</taxon>
        <taxon>Euteleostomi</taxon>
        <taxon>Archelosauria</taxon>
        <taxon>Archosauria</taxon>
        <taxon>Dinosauria</taxon>
        <taxon>Saurischia</taxon>
        <taxon>Theropoda</taxon>
        <taxon>Coelurosauria</taxon>
        <taxon>Aves</taxon>
        <taxon>Neognathae</taxon>
        <taxon>Galloanserae</taxon>
        <taxon>Galliformes</taxon>
        <taxon>Phasianidae</taxon>
        <taxon>Perdicinae</taxon>
        <taxon>Coturnix</taxon>
    </lineage>
</organism>
<evidence type="ECO:0000256" key="3">
    <source>
        <dbReference type="ARBA" id="ARBA00022490"/>
    </source>
</evidence>
<evidence type="ECO:0000256" key="7">
    <source>
        <dbReference type="ARBA" id="ARBA00038217"/>
    </source>
</evidence>
<dbReference type="PANTHER" id="PTHR22691">
    <property type="entry name" value="YEAST SPT2-RELATED"/>
    <property type="match status" value="1"/>
</dbReference>
<keyword evidence="3" id="KW-0963">Cytoplasm</keyword>
<evidence type="ECO:0000256" key="5">
    <source>
        <dbReference type="ARBA" id="ARBA00023212"/>
    </source>
</evidence>
<comment type="subcellular location">
    <subcellularLocation>
        <location evidence="1">Cytoplasm</location>
        <location evidence="1">Cytoskeleton</location>
        <location evidence="1">Cilium basal body</location>
    </subcellularLocation>
    <subcellularLocation>
        <location evidence="2">Cytoplasm</location>
        <location evidence="2">Cytoskeleton</location>
        <location evidence="2">Microtubule organizing center</location>
        <location evidence="2">Centrosome</location>
        <location evidence="2">Centriolar satellite</location>
    </subcellularLocation>
</comment>
<evidence type="ECO:0000256" key="9">
    <source>
        <dbReference type="ARBA" id="ARBA00041518"/>
    </source>
</evidence>
<feature type="region of interest" description="Disordered" evidence="12">
    <location>
        <begin position="222"/>
        <end position="379"/>
    </location>
</feature>
<feature type="compositionally biased region" description="Low complexity" evidence="12">
    <location>
        <begin position="346"/>
        <end position="360"/>
    </location>
</feature>
<evidence type="ECO:0000256" key="8">
    <source>
        <dbReference type="ARBA" id="ARBA00040683"/>
    </source>
</evidence>
<feature type="compositionally biased region" description="Low complexity" evidence="12">
    <location>
        <begin position="310"/>
        <end position="321"/>
    </location>
</feature>
<keyword evidence="5" id="KW-0206">Cytoskeleton</keyword>
<feature type="coiled-coil region" evidence="11">
    <location>
        <begin position="144"/>
        <end position="178"/>
    </location>
</feature>
<reference evidence="13" key="1">
    <citation type="submission" date="2015-11" db="EMBL/GenBank/DDBJ databases">
        <authorList>
            <consortium name="International Coturnix japonica Genome Analysis Consortium"/>
            <person name="Warren W."/>
            <person name="Burt D.W."/>
            <person name="Antin P.B."/>
            <person name="Lanford R."/>
            <person name="Gros J."/>
            <person name="Wilson R.K."/>
        </authorList>
    </citation>
    <scope>NUCLEOTIDE SEQUENCE [LARGE SCALE GENOMIC DNA]</scope>
</reference>
<reference evidence="13" key="3">
    <citation type="submission" date="2025-09" db="UniProtKB">
        <authorList>
            <consortium name="Ensembl"/>
        </authorList>
    </citation>
    <scope>IDENTIFICATION</scope>
</reference>
<dbReference type="AlphaFoldDB" id="A0A8C2SPD3"/>
<accession>A0A8C2SPD3</accession>
<evidence type="ECO:0000256" key="11">
    <source>
        <dbReference type="SAM" id="Coils"/>
    </source>
</evidence>
<dbReference type="GO" id="GO:0036064">
    <property type="term" value="C:ciliary basal body"/>
    <property type="evidence" value="ECO:0007669"/>
    <property type="project" value="Ensembl"/>
</dbReference>
<dbReference type="GO" id="GO:0120103">
    <property type="term" value="C:centriolar subdistal appendage"/>
    <property type="evidence" value="ECO:0007669"/>
    <property type="project" value="Ensembl"/>
</dbReference>
<dbReference type="GO" id="GO:0098534">
    <property type="term" value="P:centriole assembly"/>
    <property type="evidence" value="ECO:0007669"/>
    <property type="project" value="Ensembl"/>
</dbReference>
<name>A0A8C2SPD3_COTJA</name>
<evidence type="ECO:0000256" key="1">
    <source>
        <dbReference type="ARBA" id="ARBA00004120"/>
    </source>
</evidence>
<dbReference type="GO" id="GO:0090307">
    <property type="term" value="P:mitotic spindle assembly"/>
    <property type="evidence" value="ECO:0007669"/>
    <property type="project" value="Ensembl"/>
</dbReference>
<evidence type="ECO:0000256" key="12">
    <source>
        <dbReference type="SAM" id="MobiDB-lite"/>
    </source>
</evidence>
<comment type="similarity">
    <text evidence="7">Belongs to the CCDC61 family.</text>
</comment>
<evidence type="ECO:0000313" key="13">
    <source>
        <dbReference type="Ensembl" id="ENSCJPP00005000596.1"/>
    </source>
</evidence>
<dbReference type="GeneTree" id="ENSGT00940000154133"/>
<protein>
    <recommendedName>
        <fullName evidence="8">Centrosomal protein CCDC61</fullName>
    </recommendedName>
    <alternativeName>
        <fullName evidence="9">Coiled-coil domain-containing protein 61</fullName>
    </alternativeName>
    <alternativeName>
        <fullName evidence="10">VFL3 homolog</fullName>
    </alternativeName>
</protein>
<dbReference type="CTD" id="729440"/>
<dbReference type="InterPro" id="IPR049733">
    <property type="entry name" value="CCDC61_N"/>
</dbReference>
<dbReference type="OrthoDB" id="568137at2759"/>
<evidence type="ECO:0000313" key="14">
    <source>
        <dbReference type="Proteomes" id="UP000694412"/>
    </source>
</evidence>
<dbReference type="GO" id="GO:0034451">
    <property type="term" value="C:centriolar satellite"/>
    <property type="evidence" value="ECO:0007669"/>
    <property type="project" value="UniProtKB-SubCell"/>
</dbReference>
<dbReference type="CDD" id="cd22284">
    <property type="entry name" value="HD_CCDC61_N"/>
    <property type="match status" value="1"/>
</dbReference>
<dbReference type="Proteomes" id="UP000694412">
    <property type="component" value="Chromosome 11"/>
</dbReference>
<dbReference type="GO" id="GO:0042802">
    <property type="term" value="F:identical protein binding"/>
    <property type="evidence" value="ECO:0007669"/>
    <property type="project" value="Ensembl"/>
</dbReference>
<gene>
    <name evidence="13" type="primary">CCDC61</name>
</gene>
<keyword evidence="14" id="KW-1185">Reference proteome</keyword>
<evidence type="ECO:0000256" key="4">
    <source>
        <dbReference type="ARBA" id="ARBA00023054"/>
    </source>
</evidence>
<keyword evidence="6" id="KW-0966">Cell projection</keyword>
<evidence type="ECO:0000256" key="2">
    <source>
        <dbReference type="ARBA" id="ARBA00004607"/>
    </source>
</evidence>
<evidence type="ECO:0000256" key="6">
    <source>
        <dbReference type="ARBA" id="ARBA00023273"/>
    </source>
</evidence>
<dbReference type="GO" id="GO:0008017">
    <property type="term" value="F:microtubule binding"/>
    <property type="evidence" value="ECO:0007669"/>
    <property type="project" value="Ensembl"/>
</dbReference>
<sequence length="403" mass="45402">MEEPRCLQANCFFRGKEHSIQLSVSQAALEVEVEERHSTKRWRGHFDATSVEDLTRKTGNFKQFGIFCSMLEAALMKSSEAVSLELLTYHDLEALRSCKAGVATRVPHSTSPLSSKRYLILIYCVEFDRIHYPLSLAYVGEADVAALRRLVQEQQDELAQLRDELQRAQQEVWRLEDERLQDKAWHQKKQQWMSKELTEVKAAEKMLRMRVKTLTAELAACRKGRSTSATARGLPRDRHRSKSQDSRSSSQGCLPPQSPSPAGSRPPRFNPTAFVRAREQRRQETELQRQKLQRGTVSSGDNCRRRCRRSSSAESFQSRRSALSSGSEAGTCPQRRRGLGGPSTWSPLSASSCNSASVPSHLDRGHKKRGKENLGTETSATLSEIDARLQALQAYISTLGTHM</sequence>
<keyword evidence="4 11" id="KW-0175">Coiled coil</keyword>
<dbReference type="PANTHER" id="PTHR22691:SF1">
    <property type="entry name" value="CENTROSOMAL PROTEIN CCDC61"/>
    <property type="match status" value="1"/>
</dbReference>
<proteinExistence type="inferred from homology"/>
<dbReference type="GeneID" id="107319214"/>
<dbReference type="Ensembl" id="ENSCJPT00005001087.1">
    <property type="protein sequence ID" value="ENSCJPP00005000596.1"/>
    <property type="gene ID" value="ENSCJPG00005000688.1"/>
</dbReference>
<evidence type="ECO:0000256" key="10">
    <source>
        <dbReference type="ARBA" id="ARBA00042326"/>
    </source>
</evidence>
<dbReference type="KEGG" id="cjo:107319214"/>
<feature type="compositionally biased region" description="Basic and acidic residues" evidence="12">
    <location>
        <begin position="276"/>
        <end position="289"/>
    </location>
</feature>
<dbReference type="RefSeq" id="XP_015729378.1">
    <property type="nucleotide sequence ID" value="XM_015873892.2"/>
</dbReference>